<dbReference type="OrthoDB" id="7989647at2759"/>
<dbReference type="PANTHER" id="PTHR10380:SF233">
    <property type="entry name" value="CUTICULAR PROTEIN 47EB-RELATED"/>
    <property type="match status" value="1"/>
</dbReference>
<dbReference type="OMA" id="LVEVHYT"/>
<dbReference type="EMBL" id="CP012524">
    <property type="protein sequence ID" value="ALC41472.1"/>
    <property type="molecule type" value="Genomic_DNA"/>
</dbReference>
<evidence type="ECO:0000256" key="2">
    <source>
        <dbReference type="PROSITE-ProRule" id="PRU00497"/>
    </source>
</evidence>
<dbReference type="STRING" id="30019.A0A0M4EGE9"/>
<dbReference type="InterPro" id="IPR000618">
    <property type="entry name" value="Insect_cuticle"/>
</dbReference>
<protein>
    <submittedName>
        <fullName evidence="5">Cpr47Eb</fullName>
    </submittedName>
</protein>
<organism evidence="5 6">
    <name type="scientific">Drosophila busckii</name>
    <name type="common">Fruit fly</name>
    <dbReference type="NCBI Taxonomy" id="30019"/>
    <lineage>
        <taxon>Eukaryota</taxon>
        <taxon>Metazoa</taxon>
        <taxon>Ecdysozoa</taxon>
        <taxon>Arthropoda</taxon>
        <taxon>Hexapoda</taxon>
        <taxon>Insecta</taxon>
        <taxon>Pterygota</taxon>
        <taxon>Neoptera</taxon>
        <taxon>Endopterygota</taxon>
        <taxon>Diptera</taxon>
        <taxon>Brachycera</taxon>
        <taxon>Muscomorpha</taxon>
        <taxon>Ephydroidea</taxon>
        <taxon>Drosophilidae</taxon>
        <taxon>Drosophila</taxon>
    </lineage>
</organism>
<dbReference type="AlphaFoldDB" id="A0A0M4EGE9"/>
<dbReference type="InterPro" id="IPR050468">
    <property type="entry name" value="Cuticle_Struct_Prot"/>
</dbReference>
<keyword evidence="4" id="KW-0732">Signal</keyword>
<feature type="signal peptide" evidence="4">
    <location>
        <begin position="1"/>
        <end position="17"/>
    </location>
</feature>
<dbReference type="Proteomes" id="UP000494163">
    <property type="component" value="Chromosome 2R"/>
</dbReference>
<name>A0A0M4EGE9_DROBS</name>
<feature type="region of interest" description="Disordered" evidence="3">
    <location>
        <begin position="131"/>
        <end position="200"/>
    </location>
</feature>
<dbReference type="PANTHER" id="PTHR10380">
    <property type="entry name" value="CUTICLE PROTEIN"/>
    <property type="match status" value="1"/>
</dbReference>
<proteinExistence type="predicted"/>
<dbReference type="PROSITE" id="PS51155">
    <property type="entry name" value="CHIT_BIND_RR_2"/>
    <property type="match status" value="1"/>
</dbReference>
<evidence type="ECO:0000256" key="3">
    <source>
        <dbReference type="SAM" id="MobiDB-lite"/>
    </source>
</evidence>
<keyword evidence="6" id="KW-1185">Reference proteome</keyword>
<dbReference type="GO" id="GO:0008010">
    <property type="term" value="F:structural constituent of chitin-based larval cuticle"/>
    <property type="evidence" value="ECO:0007669"/>
    <property type="project" value="TreeGrafter"/>
</dbReference>
<evidence type="ECO:0000313" key="5">
    <source>
        <dbReference type="EMBL" id="ALC41472.1"/>
    </source>
</evidence>
<evidence type="ECO:0000313" key="6">
    <source>
        <dbReference type="Proteomes" id="UP000494163"/>
    </source>
</evidence>
<dbReference type="PROSITE" id="PS00233">
    <property type="entry name" value="CHIT_BIND_RR_1"/>
    <property type="match status" value="1"/>
</dbReference>
<feature type="chain" id="PRO_5005793320" evidence="4">
    <location>
        <begin position="18"/>
        <end position="227"/>
    </location>
</feature>
<evidence type="ECO:0000256" key="1">
    <source>
        <dbReference type="ARBA" id="ARBA00022460"/>
    </source>
</evidence>
<keyword evidence="1 2" id="KW-0193">Cuticle</keyword>
<sequence length="227" mass="24851">MFKFVVCLIALVGAASAASISPRDISVTTEKHEIVPLLSFLTDKEPNGNFRFMFEGGDKSFREETGTIENQGTEDETLEVSGSYRYIDADGQLVEVHYTAGKNGFVPTGTHILPEITALAKAAADLPNNTEELEQQNRRHARSKGEEKPQDVEIPIVEKQTMPQQAVEEPKQKQTVAKPAVEEAKPKQTVAKPAVEEPKPAASEIVPVKVLPVEKMEKTEKVATKSA</sequence>
<accession>A0A0M4EGE9</accession>
<gene>
    <name evidence="5" type="ORF">Dbus_chr2Rg1051</name>
</gene>
<dbReference type="Pfam" id="PF00379">
    <property type="entry name" value="Chitin_bind_4"/>
    <property type="match status" value="1"/>
</dbReference>
<reference evidence="5 6" key="1">
    <citation type="submission" date="2015-08" db="EMBL/GenBank/DDBJ databases">
        <title>Ancestral chromatin configuration constrains chromatin evolution on differentiating sex chromosomes in Drosophila.</title>
        <authorList>
            <person name="Zhou Q."/>
            <person name="Bachtrog D."/>
        </authorList>
    </citation>
    <scope>NUCLEOTIDE SEQUENCE [LARGE SCALE GENOMIC DNA]</scope>
    <source>
        <tissue evidence="5">Whole larvae</tissue>
    </source>
</reference>
<dbReference type="GO" id="GO:0062129">
    <property type="term" value="C:chitin-based extracellular matrix"/>
    <property type="evidence" value="ECO:0007669"/>
    <property type="project" value="TreeGrafter"/>
</dbReference>
<evidence type="ECO:0000256" key="4">
    <source>
        <dbReference type="SAM" id="SignalP"/>
    </source>
</evidence>
<dbReference type="InterPro" id="IPR031311">
    <property type="entry name" value="CHIT_BIND_RR_consensus"/>
</dbReference>